<organism evidence="5 6">
    <name type="scientific">Neglectibacter timonensis</name>
    <dbReference type="NCBI Taxonomy" id="1776382"/>
    <lineage>
        <taxon>Bacteria</taxon>
        <taxon>Bacillati</taxon>
        <taxon>Bacillota</taxon>
        <taxon>Clostridia</taxon>
        <taxon>Eubacteriales</taxon>
        <taxon>Oscillospiraceae</taxon>
        <taxon>Neglectibacter</taxon>
    </lineage>
</organism>
<accession>A0ABT1RVL3</accession>
<dbReference type="GO" id="GO:0032259">
    <property type="term" value="P:methylation"/>
    <property type="evidence" value="ECO:0007669"/>
    <property type="project" value="UniProtKB-KW"/>
</dbReference>
<evidence type="ECO:0000313" key="5">
    <source>
        <dbReference type="EMBL" id="MCQ4838716.1"/>
    </source>
</evidence>
<dbReference type="RefSeq" id="WP_347128291.1">
    <property type="nucleotide sequence ID" value="NZ_JBDMDN010000055.1"/>
</dbReference>
<keyword evidence="2 5" id="KW-0489">Methyltransferase</keyword>
<comment type="similarity">
    <text evidence="1">Belongs to the methyltransferase superfamily.</text>
</comment>
<dbReference type="CDD" id="cd02440">
    <property type="entry name" value="AdoMet_MTases"/>
    <property type="match status" value="1"/>
</dbReference>
<feature type="domain" description="Methyltransferase type 11" evidence="4">
    <location>
        <begin position="40"/>
        <end position="131"/>
    </location>
</feature>
<dbReference type="InterPro" id="IPR051052">
    <property type="entry name" value="Diverse_substrate_MTase"/>
</dbReference>
<comment type="caution">
    <text evidence="5">The sequence shown here is derived from an EMBL/GenBank/DDBJ whole genome shotgun (WGS) entry which is preliminary data.</text>
</comment>
<name>A0ABT1RVL3_9FIRM</name>
<sequence>MEYPYQHKTSFYKEGRLGYSEKAVQLITDLVPSLHSVIADIGSGTGIFSSALLEKGYIVYGVEPNSELQKKAKSYLYQYKRFFPVDAFAENTALPDCSMDAITVASAFHWLKASPFLYECRRILKPEAYVFLLYNVRQTDDMFSQKQACICKRYCPGFFSFSHGAEKAKQRCSAFFVNGYEERLYSHNLVYTEEQFLSRCMSSSYSLNQTQKDYILYKQELENLIAEYSKENLITIHNQTAVWYGKVK</sequence>
<evidence type="ECO:0000256" key="3">
    <source>
        <dbReference type="ARBA" id="ARBA00022679"/>
    </source>
</evidence>
<dbReference type="InterPro" id="IPR013216">
    <property type="entry name" value="Methyltransf_11"/>
</dbReference>
<dbReference type="Proteomes" id="UP001524473">
    <property type="component" value="Unassembled WGS sequence"/>
</dbReference>
<dbReference type="EMBL" id="JANFZH010000003">
    <property type="protein sequence ID" value="MCQ4838716.1"/>
    <property type="molecule type" value="Genomic_DNA"/>
</dbReference>
<dbReference type="PANTHER" id="PTHR44942">
    <property type="entry name" value="METHYLTRANSF_11 DOMAIN-CONTAINING PROTEIN"/>
    <property type="match status" value="1"/>
</dbReference>
<dbReference type="SUPFAM" id="SSF53335">
    <property type="entry name" value="S-adenosyl-L-methionine-dependent methyltransferases"/>
    <property type="match status" value="1"/>
</dbReference>
<dbReference type="Pfam" id="PF08241">
    <property type="entry name" value="Methyltransf_11"/>
    <property type="match status" value="1"/>
</dbReference>
<keyword evidence="3" id="KW-0808">Transferase</keyword>
<proteinExistence type="inferred from homology"/>
<dbReference type="GO" id="GO:0008168">
    <property type="term" value="F:methyltransferase activity"/>
    <property type="evidence" value="ECO:0007669"/>
    <property type="project" value="UniProtKB-KW"/>
</dbReference>
<dbReference type="PANTHER" id="PTHR44942:SF4">
    <property type="entry name" value="METHYLTRANSFERASE TYPE 11 DOMAIN-CONTAINING PROTEIN"/>
    <property type="match status" value="1"/>
</dbReference>
<evidence type="ECO:0000256" key="2">
    <source>
        <dbReference type="ARBA" id="ARBA00022603"/>
    </source>
</evidence>
<reference evidence="5 6" key="1">
    <citation type="submission" date="2022-06" db="EMBL/GenBank/DDBJ databases">
        <title>Isolation of gut microbiota from human fecal samples.</title>
        <authorList>
            <person name="Pamer E.G."/>
            <person name="Barat B."/>
            <person name="Waligurski E."/>
            <person name="Medina S."/>
            <person name="Paddock L."/>
            <person name="Mostad J."/>
        </authorList>
    </citation>
    <scope>NUCLEOTIDE SEQUENCE [LARGE SCALE GENOMIC DNA]</scope>
    <source>
        <strain evidence="5 6">DFI.9.73</strain>
    </source>
</reference>
<dbReference type="InterPro" id="IPR029063">
    <property type="entry name" value="SAM-dependent_MTases_sf"/>
</dbReference>
<gene>
    <name evidence="5" type="ORF">NE695_02160</name>
</gene>
<evidence type="ECO:0000256" key="1">
    <source>
        <dbReference type="ARBA" id="ARBA00008361"/>
    </source>
</evidence>
<evidence type="ECO:0000313" key="6">
    <source>
        <dbReference type="Proteomes" id="UP001524473"/>
    </source>
</evidence>
<keyword evidence="6" id="KW-1185">Reference proteome</keyword>
<protein>
    <submittedName>
        <fullName evidence="5">Class I SAM-dependent methyltransferase</fullName>
    </submittedName>
</protein>
<evidence type="ECO:0000259" key="4">
    <source>
        <dbReference type="Pfam" id="PF08241"/>
    </source>
</evidence>
<dbReference type="Gene3D" id="3.40.50.150">
    <property type="entry name" value="Vaccinia Virus protein VP39"/>
    <property type="match status" value="1"/>
</dbReference>